<dbReference type="InterPro" id="IPR034660">
    <property type="entry name" value="DinB/YfiT-like"/>
</dbReference>
<feature type="domain" description="DinB-like" evidence="1">
    <location>
        <begin position="42"/>
        <end position="173"/>
    </location>
</feature>
<keyword evidence="3" id="KW-1185">Reference proteome</keyword>
<proteinExistence type="predicted"/>
<evidence type="ECO:0000313" key="2">
    <source>
        <dbReference type="EMBL" id="NYD29467.1"/>
    </source>
</evidence>
<comment type="caution">
    <text evidence="2">The sequence shown here is derived from an EMBL/GenBank/DDBJ whole genome shotgun (WGS) entry which is preliminary data.</text>
</comment>
<dbReference type="RefSeq" id="WP_179725838.1">
    <property type="nucleotide sequence ID" value="NZ_BAABEF010000001.1"/>
</dbReference>
<dbReference type="SUPFAM" id="SSF109854">
    <property type="entry name" value="DinB/YfiT-like putative metalloenzymes"/>
    <property type="match status" value="1"/>
</dbReference>
<dbReference type="Pfam" id="PF12867">
    <property type="entry name" value="DinB_2"/>
    <property type="match status" value="1"/>
</dbReference>
<gene>
    <name evidence="2" type="ORF">BJ958_001013</name>
</gene>
<reference evidence="2 3" key="1">
    <citation type="submission" date="2020-07" db="EMBL/GenBank/DDBJ databases">
        <title>Sequencing the genomes of 1000 actinobacteria strains.</title>
        <authorList>
            <person name="Klenk H.-P."/>
        </authorList>
    </citation>
    <scope>NUCLEOTIDE SEQUENCE [LARGE SCALE GENOMIC DNA]</scope>
    <source>
        <strain evidence="2 3">DSM 19082</strain>
    </source>
</reference>
<name>A0A852R8Z3_9ACTN</name>
<dbReference type="Proteomes" id="UP000582231">
    <property type="component" value="Unassembled WGS sequence"/>
</dbReference>
<dbReference type="EMBL" id="JACCBF010000001">
    <property type="protein sequence ID" value="NYD29467.1"/>
    <property type="molecule type" value="Genomic_DNA"/>
</dbReference>
<dbReference type="Gene3D" id="1.20.120.450">
    <property type="entry name" value="dinb family like domain"/>
    <property type="match status" value="1"/>
</dbReference>
<accession>A0A852R8Z3</accession>
<sequence>MTTEQAAEITPDTKDWTWVLDRPCPDCGFDPAAVDRVAFGDAIRDNTDFWVAVLADPRAGERPEPTVWSPTEYACHVRDVHRVFLGRVEQMLAEDDPRFANWDQDETAVAERYDEQRAADVVPDLVAAADAVADAYDRVAEDAWGRPGRRSNGSLFTVETLGSYHLHDLVHHRWDVRWIMGE</sequence>
<protein>
    <recommendedName>
        <fullName evidence="1">DinB-like domain-containing protein</fullName>
    </recommendedName>
</protein>
<evidence type="ECO:0000313" key="3">
    <source>
        <dbReference type="Proteomes" id="UP000582231"/>
    </source>
</evidence>
<dbReference type="AlphaFoldDB" id="A0A852R8Z3"/>
<dbReference type="InterPro" id="IPR024775">
    <property type="entry name" value="DinB-like"/>
</dbReference>
<evidence type="ECO:0000259" key="1">
    <source>
        <dbReference type="Pfam" id="PF12867"/>
    </source>
</evidence>
<organism evidence="2 3">
    <name type="scientific">Nocardioides kongjuensis</name>
    <dbReference type="NCBI Taxonomy" id="349522"/>
    <lineage>
        <taxon>Bacteria</taxon>
        <taxon>Bacillati</taxon>
        <taxon>Actinomycetota</taxon>
        <taxon>Actinomycetes</taxon>
        <taxon>Propionibacteriales</taxon>
        <taxon>Nocardioidaceae</taxon>
        <taxon>Nocardioides</taxon>
    </lineage>
</organism>